<name>A0A0J7XJG9_9SPHN</name>
<dbReference type="PROSITE" id="PS00079">
    <property type="entry name" value="MULTICOPPER_OXIDASE1"/>
    <property type="match status" value="2"/>
</dbReference>
<dbReference type="PATRIC" id="fig|1114963.3.peg.4047"/>
<keyword evidence="2" id="KW-0560">Oxidoreductase</keyword>
<organism evidence="7 8">
    <name type="scientific">Novosphingobium barchaimii LL02</name>
    <dbReference type="NCBI Taxonomy" id="1114963"/>
    <lineage>
        <taxon>Bacteria</taxon>
        <taxon>Pseudomonadati</taxon>
        <taxon>Pseudomonadota</taxon>
        <taxon>Alphaproteobacteria</taxon>
        <taxon>Sphingomonadales</taxon>
        <taxon>Sphingomonadaceae</taxon>
        <taxon>Novosphingobium</taxon>
    </lineage>
</organism>
<dbReference type="InterPro" id="IPR045087">
    <property type="entry name" value="Cu-oxidase_fam"/>
</dbReference>
<dbReference type="InterPro" id="IPR006376">
    <property type="entry name" value="Cu-R_CopA"/>
</dbReference>
<gene>
    <name evidence="7" type="ORF">V474_02160</name>
</gene>
<sequence>MSGLFPGWARSGTSGIVHAGTDSGVLSGNSIALQIGESHFATGGRSGHAVTVNGTLPAPLLRLREGETVSIAVTNRLKEQSSIHWHGLLVPFQMDGVPGVSFPGIDPGETFVYEFPLTHAGTFWYHSHSGMQEAEGLFGPIVIDPAGADPIACDREHVLVLSDWSPIHPHEQMRRLKMMGGYFNRQRQTLSGLLAGKDQSLADRLAWGAMRMDATDISDVTGSTYSFLVNGHGNTENWTGLFAPGEKVRLRVINASSMTNFNFRIPGLPLTVVAADGNPVQPVETDEVQIAIAETYDFIVQPGTAESYGVIAEAIDRSGLVRATLAQRPGLVGETPKLRERPVLTMRDMGMDMDGMDMGEDSGHSMSMRDPSVAPSVKMGPGVATLSPMPVDRLGDRPTGLESVDHRVLTYADLRSRNPNPDTRVPSRQIDVHLTAAMERYMWSMDGEAMSENPTPISFRLGERVRVNLINDTMMPHPIHIHGHFFELVSGEPGSRARKHTVNVLPGGKASFDLTADGEGDWAFHCHMLLHMHAGMMRVVTVRKEREA</sequence>
<dbReference type="InterPro" id="IPR011707">
    <property type="entry name" value="Cu-oxidase-like_N"/>
</dbReference>
<accession>A0A0J7XJG9</accession>
<evidence type="ECO:0000259" key="5">
    <source>
        <dbReference type="Pfam" id="PF07731"/>
    </source>
</evidence>
<dbReference type="Pfam" id="PF07731">
    <property type="entry name" value="Cu-oxidase_2"/>
    <property type="match status" value="1"/>
</dbReference>
<dbReference type="Gene3D" id="2.60.40.420">
    <property type="entry name" value="Cupredoxins - blue copper proteins"/>
    <property type="match status" value="3"/>
</dbReference>
<dbReference type="Pfam" id="PF00394">
    <property type="entry name" value="Cu-oxidase"/>
    <property type="match status" value="1"/>
</dbReference>
<dbReference type="InterPro" id="IPR008972">
    <property type="entry name" value="Cupredoxin"/>
</dbReference>
<keyword evidence="8" id="KW-1185">Reference proteome</keyword>
<dbReference type="InterPro" id="IPR001117">
    <property type="entry name" value="Cu-oxidase_2nd"/>
</dbReference>
<dbReference type="CDD" id="cd13874">
    <property type="entry name" value="CuRO_2_CopA"/>
    <property type="match status" value="1"/>
</dbReference>
<evidence type="ECO:0000313" key="8">
    <source>
        <dbReference type="Proteomes" id="UP000052268"/>
    </source>
</evidence>
<dbReference type="InterPro" id="IPR002355">
    <property type="entry name" value="Cu_oxidase_Cu_BS"/>
</dbReference>
<dbReference type="Pfam" id="PF07732">
    <property type="entry name" value="Cu-oxidase_3"/>
    <property type="match status" value="1"/>
</dbReference>
<dbReference type="NCBIfam" id="TIGR01480">
    <property type="entry name" value="copper_res_A"/>
    <property type="match status" value="1"/>
</dbReference>
<dbReference type="GO" id="GO:0016491">
    <property type="term" value="F:oxidoreductase activity"/>
    <property type="evidence" value="ECO:0007669"/>
    <property type="project" value="UniProtKB-KW"/>
</dbReference>
<proteinExistence type="predicted"/>
<dbReference type="PANTHER" id="PTHR11709">
    <property type="entry name" value="MULTI-COPPER OXIDASE"/>
    <property type="match status" value="1"/>
</dbReference>
<dbReference type="CDD" id="cd13896">
    <property type="entry name" value="CuRO_3_CopA"/>
    <property type="match status" value="1"/>
</dbReference>
<protein>
    <submittedName>
        <fullName evidence="7">Copper-binding protein</fullName>
    </submittedName>
</protein>
<evidence type="ECO:0000256" key="3">
    <source>
        <dbReference type="ARBA" id="ARBA00023008"/>
    </source>
</evidence>
<dbReference type="InterPro" id="IPR034279">
    <property type="entry name" value="CuRO_3_CopA"/>
</dbReference>
<evidence type="ECO:0000259" key="6">
    <source>
        <dbReference type="Pfam" id="PF07732"/>
    </source>
</evidence>
<dbReference type="GO" id="GO:0005507">
    <property type="term" value="F:copper ion binding"/>
    <property type="evidence" value="ECO:0007669"/>
    <property type="project" value="InterPro"/>
</dbReference>
<dbReference type="PROSITE" id="PS00080">
    <property type="entry name" value="MULTICOPPER_OXIDASE2"/>
    <property type="match status" value="1"/>
</dbReference>
<dbReference type="GO" id="GO:0042597">
    <property type="term" value="C:periplasmic space"/>
    <property type="evidence" value="ECO:0007669"/>
    <property type="project" value="InterPro"/>
</dbReference>
<dbReference type="InterPro" id="IPR033138">
    <property type="entry name" value="Cu_oxidase_CS"/>
</dbReference>
<reference evidence="7 8" key="1">
    <citation type="journal article" date="2015" name="G3 (Bethesda)">
        <title>Insights into Ongoing Evolution of the Hexachlorocyclohexane Catabolic Pathway from Comparative Genomics of Ten Sphingomonadaceae Strains.</title>
        <authorList>
            <person name="Pearce S.L."/>
            <person name="Oakeshott J.G."/>
            <person name="Pandey G."/>
        </authorList>
    </citation>
    <scope>NUCLEOTIDE SEQUENCE [LARGE SCALE GENOMIC DNA]</scope>
    <source>
        <strain evidence="7 8">LL02</strain>
    </source>
</reference>
<dbReference type="EMBL" id="JACU01000010">
    <property type="protein sequence ID" value="KMS51867.1"/>
    <property type="molecule type" value="Genomic_DNA"/>
</dbReference>
<evidence type="ECO:0000259" key="4">
    <source>
        <dbReference type="Pfam" id="PF00394"/>
    </source>
</evidence>
<dbReference type="PANTHER" id="PTHR11709:SF394">
    <property type="entry name" value="FI03373P-RELATED"/>
    <property type="match status" value="1"/>
</dbReference>
<keyword evidence="1" id="KW-0479">Metal-binding</keyword>
<feature type="domain" description="Plastocyanin-like" evidence="6">
    <location>
        <begin position="43"/>
        <end position="145"/>
    </location>
</feature>
<keyword evidence="3" id="KW-0186">Copper</keyword>
<evidence type="ECO:0000256" key="1">
    <source>
        <dbReference type="ARBA" id="ARBA00022723"/>
    </source>
</evidence>
<dbReference type="Proteomes" id="UP000052268">
    <property type="component" value="Unassembled WGS sequence"/>
</dbReference>
<comment type="caution">
    <text evidence="7">The sequence shown here is derived from an EMBL/GenBank/DDBJ whole genome shotgun (WGS) entry which is preliminary data.</text>
</comment>
<dbReference type="AlphaFoldDB" id="A0A0J7XJG9"/>
<dbReference type="InterPro" id="IPR011706">
    <property type="entry name" value="Cu-oxidase_C"/>
</dbReference>
<evidence type="ECO:0000313" key="7">
    <source>
        <dbReference type="EMBL" id="KMS51867.1"/>
    </source>
</evidence>
<dbReference type="SUPFAM" id="SSF49503">
    <property type="entry name" value="Cupredoxins"/>
    <property type="match status" value="3"/>
</dbReference>
<evidence type="ECO:0000256" key="2">
    <source>
        <dbReference type="ARBA" id="ARBA00023002"/>
    </source>
</evidence>
<feature type="domain" description="Plastocyanin-like" evidence="4">
    <location>
        <begin position="218"/>
        <end position="312"/>
    </location>
</feature>
<feature type="domain" description="Plastocyanin-like" evidence="5">
    <location>
        <begin position="427"/>
        <end position="544"/>
    </location>
</feature>
<dbReference type="InterPro" id="IPR034282">
    <property type="entry name" value="CuRO_2_CopA"/>
</dbReference>